<dbReference type="AlphaFoldDB" id="A0A975IDI1"/>
<dbReference type="GO" id="GO:0016491">
    <property type="term" value="F:oxidoreductase activity"/>
    <property type="evidence" value="ECO:0007669"/>
    <property type="project" value="UniProtKB-KW"/>
</dbReference>
<dbReference type="Gene3D" id="3.40.50.720">
    <property type="entry name" value="NAD(P)-binding Rossmann-like Domain"/>
    <property type="match status" value="1"/>
</dbReference>
<evidence type="ECO:0000256" key="1">
    <source>
        <dbReference type="ARBA" id="ARBA00010928"/>
    </source>
</evidence>
<gene>
    <name evidence="5" type="ORF">HRI96_00190</name>
</gene>
<evidence type="ECO:0000313" key="6">
    <source>
        <dbReference type="Proteomes" id="UP000671995"/>
    </source>
</evidence>
<dbReference type="Gene3D" id="3.30.360.10">
    <property type="entry name" value="Dihydrodipicolinate Reductase, domain 2"/>
    <property type="match status" value="1"/>
</dbReference>
<organism evidence="5 6">
    <name type="scientific">Treponema parvum</name>
    <dbReference type="NCBI Taxonomy" id="138851"/>
    <lineage>
        <taxon>Bacteria</taxon>
        <taxon>Pseudomonadati</taxon>
        <taxon>Spirochaetota</taxon>
        <taxon>Spirochaetia</taxon>
        <taxon>Spirochaetales</taxon>
        <taxon>Treponemataceae</taxon>
        <taxon>Treponema</taxon>
    </lineage>
</organism>
<protein>
    <submittedName>
        <fullName evidence="5">Gfo/Idh/MocA family oxidoreductase</fullName>
    </submittedName>
</protein>
<evidence type="ECO:0000259" key="4">
    <source>
        <dbReference type="Pfam" id="PF22725"/>
    </source>
</evidence>
<dbReference type="SUPFAM" id="SSF55347">
    <property type="entry name" value="Glyceraldehyde-3-phosphate dehydrogenase-like, C-terminal domain"/>
    <property type="match status" value="1"/>
</dbReference>
<accession>A0A975IDI1</accession>
<comment type="similarity">
    <text evidence="1">Belongs to the Gfo/Idh/MocA family.</text>
</comment>
<dbReference type="Pfam" id="PF22725">
    <property type="entry name" value="GFO_IDH_MocA_C3"/>
    <property type="match status" value="1"/>
</dbReference>
<reference evidence="5" key="1">
    <citation type="submission" date="2020-05" db="EMBL/GenBank/DDBJ databases">
        <authorList>
            <person name="Zeng H."/>
            <person name="Chan Y.K."/>
            <person name="Watt R.M."/>
        </authorList>
    </citation>
    <scope>NUCLEOTIDE SEQUENCE</scope>
    <source>
        <strain evidence="5">ATCC 700773</strain>
    </source>
</reference>
<name>A0A975IDI1_9SPIR</name>
<evidence type="ECO:0000313" key="5">
    <source>
        <dbReference type="EMBL" id="QTQ12808.1"/>
    </source>
</evidence>
<dbReference type="InterPro" id="IPR055170">
    <property type="entry name" value="GFO_IDH_MocA-like_dom"/>
</dbReference>
<dbReference type="PANTHER" id="PTHR22604">
    <property type="entry name" value="OXIDOREDUCTASES"/>
    <property type="match status" value="1"/>
</dbReference>
<evidence type="ECO:0000256" key="2">
    <source>
        <dbReference type="ARBA" id="ARBA00023002"/>
    </source>
</evidence>
<feature type="domain" description="GFO/IDH/MocA-like oxidoreductase" evidence="4">
    <location>
        <begin position="132"/>
        <end position="241"/>
    </location>
</feature>
<evidence type="ECO:0000259" key="3">
    <source>
        <dbReference type="Pfam" id="PF01408"/>
    </source>
</evidence>
<dbReference type="InterPro" id="IPR000683">
    <property type="entry name" value="Gfo/Idh/MocA-like_OxRdtase_N"/>
</dbReference>
<reference evidence="5" key="2">
    <citation type="journal article" date="2021" name="Microbiol. Resour. Announc.">
        <title>Complete Genome Sequences of Three Human Oral Treponema parvum Isolates.</title>
        <authorList>
            <person name="Zeng H."/>
            <person name="Watt R.M."/>
        </authorList>
    </citation>
    <scope>NUCLEOTIDE SEQUENCE</scope>
    <source>
        <strain evidence="5">ATCC 700773</strain>
    </source>
</reference>
<dbReference type="InterPro" id="IPR050984">
    <property type="entry name" value="Gfo/Idh/MocA_domain"/>
</dbReference>
<dbReference type="Proteomes" id="UP000671995">
    <property type="component" value="Chromosome"/>
</dbReference>
<dbReference type="GO" id="GO:0000166">
    <property type="term" value="F:nucleotide binding"/>
    <property type="evidence" value="ECO:0007669"/>
    <property type="project" value="InterPro"/>
</dbReference>
<dbReference type="Pfam" id="PF01408">
    <property type="entry name" value="GFO_IDH_MocA"/>
    <property type="match status" value="1"/>
</dbReference>
<sequence>MKFAILGAGTIANKMACTISHMPLVEAYAVAARDLDRATEFAARYGFAKAYGSYEEMVEDREVDIVYIAVPHSLHYRYMKLCLEHGKHVLCEKPFTVNAEQTKKIIALAEKNGLLATEAMWTRYMPSRKIVDDIIKSGVIGQVTSLTANLGYELSAIKRIWDINLAGGALWDVGCYLVHFARMIFGTEITDIKASAVFRNDVDAIDSITLLFGDKVATMQCSAVAVLNRNGSIFGTRGYIEIQNINNPELIEVFDSEYHKIATYTLPKQITGFEYEVQASIEAIENHCVECKALPHDEIISSMETLDEIRKKLGYEPPIVE</sequence>
<dbReference type="PANTHER" id="PTHR22604:SF105">
    <property type="entry name" value="TRANS-1,2-DIHYDROBENZENE-1,2-DIOL DEHYDROGENASE"/>
    <property type="match status" value="1"/>
</dbReference>
<feature type="domain" description="Gfo/Idh/MocA-like oxidoreductase N-terminal" evidence="3">
    <location>
        <begin position="1"/>
        <end position="116"/>
    </location>
</feature>
<proteinExistence type="inferred from homology"/>
<keyword evidence="2" id="KW-0560">Oxidoreductase</keyword>
<dbReference type="InterPro" id="IPR036291">
    <property type="entry name" value="NAD(P)-bd_dom_sf"/>
</dbReference>
<dbReference type="EMBL" id="CP054257">
    <property type="protein sequence ID" value="QTQ12808.1"/>
    <property type="molecule type" value="Genomic_DNA"/>
</dbReference>
<dbReference type="SUPFAM" id="SSF51735">
    <property type="entry name" value="NAD(P)-binding Rossmann-fold domains"/>
    <property type="match status" value="1"/>
</dbReference>